<dbReference type="PANTHER" id="PTHR43861:SF1">
    <property type="entry name" value="TRANS-ACONITATE 2-METHYLTRANSFERASE"/>
    <property type="match status" value="1"/>
</dbReference>
<comment type="caution">
    <text evidence="2">The sequence shown here is derived from an EMBL/GenBank/DDBJ whole genome shotgun (WGS) entry which is preliminary data.</text>
</comment>
<organism evidence="2 3">
    <name type="scientific">Pseudidiomarina aestuarii</name>
    <dbReference type="NCBI Taxonomy" id="624146"/>
    <lineage>
        <taxon>Bacteria</taxon>
        <taxon>Pseudomonadati</taxon>
        <taxon>Pseudomonadota</taxon>
        <taxon>Gammaproteobacteria</taxon>
        <taxon>Alteromonadales</taxon>
        <taxon>Idiomarinaceae</taxon>
        <taxon>Pseudidiomarina</taxon>
    </lineage>
</organism>
<gene>
    <name evidence="2" type="ORF">CWE22_07540</name>
</gene>
<dbReference type="RefSeq" id="WP_169930712.1">
    <property type="nucleotide sequence ID" value="NZ_PIPR01000001.1"/>
</dbReference>
<evidence type="ECO:0000259" key="1">
    <source>
        <dbReference type="Pfam" id="PF13847"/>
    </source>
</evidence>
<dbReference type="Pfam" id="PF13847">
    <property type="entry name" value="Methyltransf_31"/>
    <property type="match status" value="1"/>
</dbReference>
<dbReference type="GO" id="GO:0032259">
    <property type="term" value="P:methylation"/>
    <property type="evidence" value="ECO:0007669"/>
    <property type="project" value="UniProtKB-KW"/>
</dbReference>
<reference evidence="3" key="1">
    <citation type="journal article" date="2018" name="Front. Microbiol.">
        <title>Genome-Based Analysis Reveals the Taxonomy and Diversity of the Family Idiomarinaceae.</title>
        <authorList>
            <person name="Liu Y."/>
            <person name="Lai Q."/>
            <person name="Shao Z."/>
        </authorList>
    </citation>
    <scope>NUCLEOTIDE SEQUENCE [LARGE SCALE GENOMIC DNA]</scope>
    <source>
        <strain evidence="3">KYW314</strain>
    </source>
</reference>
<proteinExistence type="predicted"/>
<feature type="domain" description="Methyltransferase" evidence="1">
    <location>
        <begin position="42"/>
        <end position="152"/>
    </location>
</feature>
<accession>A0A7Z6ZVS8</accession>
<dbReference type="InterPro" id="IPR029063">
    <property type="entry name" value="SAM-dependent_MTases_sf"/>
</dbReference>
<dbReference type="GO" id="GO:0008168">
    <property type="term" value="F:methyltransferase activity"/>
    <property type="evidence" value="ECO:0007669"/>
    <property type="project" value="UniProtKB-KW"/>
</dbReference>
<protein>
    <submittedName>
        <fullName evidence="2">Class I SAM-dependent methyltransferase</fullName>
    </submittedName>
</protein>
<dbReference type="InterPro" id="IPR025714">
    <property type="entry name" value="Methyltranfer_dom"/>
</dbReference>
<dbReference type="Proteomes" id="UP000287766">
    <property type="component" value="Unassembled WGS sequence"/>
</dbReference>
<dbReference type="EMBL" id="PIPR01000001">
    <property type="protein sequence ID" value="RUO41985.1"/>
    <property type="molecule type" value="Genomic_DNA"/>
</dbReference>
<dbReference type="PANTHER" id="PTHR43861">
    <property type="entry name" value="TRANS-ACONITATE 2-METHYLTRANSFERASE-RELATED"/>
    <property type="match status" value="1"/>
</dbReference>
<evidence type="ECO:0000313" key="3">
    <source>
        <dbReference type="Proteomes" id="UP000287766"/>
    </source>
</evidence>
<dbReference type="Gene3D" id="3.40.50.150">
    <property type="entry name" value="Vaccinia Virus protein VP39"/>
    <property type="match status" value="1"/>
</dbReference>
<keyword evidence="2" id="KW-0489">Methyltransferase</keyword>
<evidence type="ECO:0000313" key="2">
    <source>
        <dbReference type="EMBL" id="RUO41985.1"/>
    </source>
</evidence>
<name>A0A7Z6ZVS8_9GAMM</name>
<keyword evidence="2" id="KW-0808">Transferase</keyword>
<dbReference type="SUPFAM" id="SSF53335">
    <property type="entry name" value="S-adenosyl-L-methionine-dependent methyltransferases"/>
    <property type="match status" value="1"/>
</dbReference>
<dbReference type="CDD" id="cd02440">
    <property type="entry name" value="AdoMet_MTases"/>
    <property type="match status" value="1"/>
</dbReference>
<dbReference type="AlphaFoldDB" id="A0A7Z6ZVS8"/>
<sequence>MNKKYTAALFWDKLAAKYAKKPVPDEAVYQRKIQLTQHYLSASDVVLEFGCGTGSTAILHAPKVERIDATDISPRMITIAKERAQAANISNVSFKVGELEDFKFKPDSYDAVLGLNIMHLIHSPADTLNEVYRVLKADGIFISSTPLLKNESIFVRWIIKMMQALGRAPHINFLTKDDYLKRVTDAGFELVQAWMPDKASVFLIARKAVIKI</sequence>
<keyword evidence="3" id="KW-1185">Reference proteome</keyword>